<gene>
    <name evidence="5" type="ORF">GGR16_004917</name>
</gene>
<dbReference type="Proteomes" id="UP000577362">
    <property type="component" value="Unassembled WGS sequence"/>
</dbReference>
<dbReference type="SUPFAM" id="SSF46689">
    <property type="entry name" value="Homeodomain-like"/>
    <property type="match status" value="1"/>
</dbReference>
<keyword evidence="2 5" id="KW-0238">DNA-binding</keyword>
<evidence type="ECO:0000256" key="1">
    <source>
        <dbReference type="ARBA" id="ARBA00023015"/>
    </source>
</evidence>
<dbReference type="InterPro" id="IPR050204">
    <property type="entry name" value="AraC_XylS_family_regulators"/>
</dbReference>
<dbReference type="InterPro" id="IPR018060">
    <property type="entry name" value="HTH_AraC"/>
</dbReference>
<keyword evidence="6" id="KW-1185">Reference proteome</keyword>
<sequence length="318" mass="34920">MLKLSSRDITGPDKAAALREFYGRELMRLDVIAQDTGGPTYFDARIANLSWATWAACDGSAFAGVRTKPLLEDGCDDLFFAVTTAGLQVEVGQDAFAVQPGGALLLSKARAYRYLNNGPDKTACILVPRARMAMLLPHLGEAPHMHFAPGTAGLDLVFGYASLVATSGSATPELREKAAAHLLELMASIIDPGREAGGASDPERLAEARFEAIKRSIRSNLLLPGLSLERIAQLHGITPRYVQRLFERSGDSFSDFVRRERLAQAWLTLTDPRQAGRRILSVALECGFNDITTFNRAFRRTFGVTPREARENRLRQDR</sequence>
<dbReference type="PROSITE" id="PS01124">
    <property type="entry name" value="HTH_ARAC_FAMILY_2"/>
    <property type="match status" value="1"/>
</dbReference>
<comment type="caution">
    <text evidence="5">The sequence shown here is derived from an EMBL/GenBank/DDBJ whole genome shotgun (WGS) entry which is preliminary data.</text>
</comment>
<dbReference type="InterPro" id="IPR009057">
    <property type="entry name" value="Homeodomain-like_sf"/>
</dbReference>
<dbReference type="Pfam" id="PF12833">
    <property type="entry name" value="HTH_18"/>
    <property type="match status" value="1"/>
</dbReference>
<organism evidence="5 6">
    <name type="scientific">Chelatococcus caeni</name>
    <dbReference type="NCBI Taxonomy" id="1348468"/>
    <lineage>
        <taxon>Bacteria</taxon>
        <taxon>Pseudomonadati</taxon>
        <taxon>Pseudomonadota</taxon>
        <taxon>Alphaproteobacteria</taxon>
        <taxon>Hyphomicrobiales</taxon>
        <taxon>Chelatococcaceae</taxon>
        <taxon>Chelatococcus</taxon>
    </lineage>
</organism>
<accession>A0A840CC72</accession>
<evidence type="ECO:0000259" key="4">
    <source>
        <dbReference type="PROSITE" id="PS01124"/>
    </source>
</evidence>
<dbReference type="EMBL" id="JACIEN010000009">
    <property type="protein sequence ID" value="MBB4019857.1"/>
    <property type="molecule type" value="Genomic_DNA"/>
</dbReference>
<evidence type="ECO:0000313" key="6">
    <source>
        <dbReference type="Proteomes" id="UP000577362"/>
    </source>
</evidence>
<dbReference type="Gene3D" id="1.10.10.60">
    <property type="entry name" value="Homeodomain-like"/>
    <property type="match status" value="1"/>
</dbReference>
<proteinExistence type="predicted"/>
<dbReference type="RefSeq" id="WP_019401779.1">
    <property type="nucleotide sequence ID" value="NZ_JACIEN010000009.1"/>
</dbReference>
<evidence type="ECO:0000313" key="5">
    <source>
        <dbReference type="EMBL" id="MBB4019857.1"/>
    </source>
</evidence>
<name>A0A840CC72_9HYPH</name>
<keyword evidence="3" id="KW-0804">Transcription</keyword>
<keyword evidence="1" id="KW-0805">Transcription regulation</keyword>
<dbReference type="InterPro" id="IPR020449">
    <property type="entry name" value="Tscrpt_reg_AraC-type_HTH"/>
</dbReference>
<dbReference type="PANTHER" id="PTHR46796:SF6">
    <property type="entry name" value="ARAC SUBFAMILY"/>
    <property type="match status" value="1"/>
</dbReference>
<dbReference type="PANTHER" id="PTHR46796">
    <property type="entry name" value="HTH-TYPE TRANSCRIPTIONAL ACTIVATOR RHAS-RELATED"/>
    <property type="match status" value="1"/>
</dbReference>
<dbReference type="SMART" id="SM00342">
    <property type="entry name" value="HTH_ARAC"/>
    <property type="match status" value="1"/>
</dbReference>
<reference evidence="5 6" key="1">
    <citation type="submission" date="2020-08" db="EMBL/GenBank/DDBJ databases">
        <title>Genomic Encyclopedia of Type Strains, Phase IV (KMG-IV): sequencing the most valuable type-strain genomes for metagenomic binning, comparative biology and taxonomic classification.</title>
        <authorList>
            <person name="Goeker M."/>
        </authorList>
    </citation>
    <scope>NUCLEOTIDE SEQUENCE [LARGE SCALE GENOMIC DNA]</scope>
    <source>
        <strain evidence="5 6">DSM 103737</strain>
    </source>
</reference>
<feature type="domain" description="HTH araC/xylS-type" evidence="4">
    <location>
        <begin position="211"/>
        <end position="312"/>
    </location>
</feature>
<dbReference type="GO" id="GO:0003700">
    <property type="term" value="F:DNA-binding transcription factor activity"/>
    <property type="evidence" value="ECO:0007669"/>
    <property type="project" value="InterPro"/>
</dbReference>
<dbReference type="GO" id="GO:0043565">
    <property type="term" value="F:sequence-specific DNA binding"/>
    <property type="evidence" value="ECO:0007669"/>
    <property type="project" value="InterPro"/>
</dbReference>
<dbReference type="AlphaFoldDB" id="A0A840CC72"/>
<dbReference type="PRINTS" id="PR00032">
    <property type="entry name" value="HTHARAC"/>
</dbReference>
<evidence type="ECO:0000256" key="3">
    <source>
        <dbReference type="ARBA" id="ARBA00023163"/>
    </source>
</evidence>
<protein>
    <submittedName>
        <fullName evidence="5">AraC-like DNA-binding protein</fullName>
    </submittedName>
</protein>
<evidence type="ECO:0000256" key="2">
    <source>
        <dbReference type="ARBA" id="ARBA00023125"/>
    </source>
</evidence>